<feature type="compositionally biased region" description="Basic residues" evidence="1">
    <location>
        <begin position="92"/>
        <end position="122"/>
    </location>
</feature>
<reference evidence="2" key="2">
    <citation type="submission" date="2018-05" db="EMBL/GenBank/DDBJ databases">
        <title>OmerRS3 (Oryza meridionalis Reference Sequence Version 3).</title>
        <authorList>
            <person name="Zhang J."/>
            <person name="Kudrna D."/>
            <person name="Lee S."/>
            <person name="Talag J."/>
            <person name="Welchert J."/>
            <person name="Wing R.A."/>
        </authorList>
    </citation>
    <scope>NUCLEOTIDE SEQUENCE [LARGE SCALE GENOMIC DNA]</scope>
    <source>
        <strain evidence="2">cv. OR44</strain>
    </source>
</reference>
<organism evidence="2">
    <name type="scientific">Oryza meridionalis</name>
    <dbReference type="NCBI Taxonomy" id="40149"/>
    <lineage>
        <taxon>Eukaryota</taxon>
        <taxon>Viridiplantae</taxon>
        <taxon>Streptophyta</taxon>
        <taxon>Embryophyta</taxon>
        <taxon>Tracheophyta</taxon>
        <taxon>Spermatophyta</taxon>
        <taxon>Magnoliopsida</taxon>
        <taxon>Liliopsida</taxon>
        <taxon>Poales</taxon>
        <taxon>Poaceae</taxon>
        <taxon>BOP clade</taxon>
        <taxon>Oryzoideae</taxon>
        <taxon>Oryzeae</taxon>
        <taxon>Oryzinae</taxon>
        <taxon>Oryza</taxon>
    </lineage>
</organism>
<name>A0A0E0BZZ9_9ORYZ</name>
<reference evidence="2" key="1">
    <citation type="submission" date="2015-04" db="UniProtKB">
        <authorList>
            <consortium name="EnsemblPlants"/>
        </authorList>
    </citation>
    <scope>IDENTIFICATION</scope>
</reference>
<proteinExistence type="predicted"/>
<evidence type="ECO:0000256" key="1">
    <source>
        <dbReference type="SAM" id="MobiDB-lite"/>
    </source>
</evidence>
<protein>
    <submittedName>
        <fullName evidence="2">Uncharacterized protein</fullName>
    </submittedName>
</protein>
<feature type="compositionally biased region" description="Basic and acidic residues" evidence="1">
    <location>
        <begin position="124"/>
        <end position="135"/>
    </location>
</feature>
<evidence type="ECO:0000313" key="3">
    <source>
        <dbReference type="Proteomes" id="UP000008021"/>
    </source>
</evidence>
<sequence length="212" mass="23708">MGKLGGSLARGRSWRSTSRPRRNLRRSYGGSRRGGEAVGGKAEARTKSSYSWSTTREEGSSTALSSPAGSEEVKREHAGDELLLPPLDHNTPRHRRHLVLQRRRSRLRGERRFRRPRSHIKSLRGLDVDRQDLPRTELSGVDGEAQTSMGQGGRRGGRRRDGRRWGSTAAARRRWGEAKEGDGRRGRGRVEGVRRCRRRRGGDDGGVVEKGA</sequence>
<dbReference type="Gramene" id="OMERI01G09450.1">
    <property type="protein sequence ID" value="OMERI01G09450.1"/>
    <property type="gene ID" value="OMERI01G09450"/>
</dbReference>
<dbReference type="EnsemblPlants" id="OMERI01G09450.1">
    <property type="protein sequence ID" value="OMERI01G09450.1"/>
    <property type="gene ID" value="OMERI01G09450"/>
</dbReference>
<dbReference type="AlphaFoldDB" id="A0A0E0BZZ9"/>
<feature type="compositionally biased region" description="Basic and acidic residues" evidence="1">
    <location>
        <begin position="71"/>
        <end position="80"/>
    </location>
</feature>
<feature type="compositionally biased region" description="Basic and acidic residues" evidence="1">
    <location>
        <begin position="174"/>
        <end position="194"/>
    </location>
</feature>
<dbReference type="Proteomes" id="UP000008021">
    <property type="component" value="Chromosome 1"/>
</dbReference>
<keyword evidence="3" id="KW-1185">Reference proteome</keyword>
<feature type="compositionally biased region" description="Polar residues" evidence="1">
    <location>
        <begin position="47"/>
        <end position="68"/>
    </location>
</feature>
<dbReference type="HOGENOM" id="CLU_1301416_0_0_1"/>
<accession>A0A0E0BZZ9</accession>
<feature type="region of interest" description="Disordered" evidence="1">
    <location>
        <begin position="1"/>
        <end position="212"/>
    </location>
</feature>
<evidence type="ECO:0000313" key="2">
    <source>
        <dbReference type="EnsemblPlants" id="OMERI01G09450.1"/>
    </source>
</evidence>